<accession>A0A841EKT1</accession>
<reference evidence="2 3" key="1">
    <citation type="submission" date="2020-08" db="EMBL/GenBank/DDBJ databases">
        <title>Functional genomics of gut bacteria from endangered species of beetles.</title>
        <authorList>
            <person name="Carlos-Shanley C."/>
        </authorList>
    </citation>
    <scope>NUCLEOTIDE SEQUENCE [LARGE SCALE GENOMIC DNA]</scope>
    <source>
        <strain evidence="2 3">S00070</strain>
    </source>
</reference>
<keyword evidence="3" id="KW-1185">Reference proteome</keyword>
<comment type="caution">
    <text evidence="2">The sequence shown here is derived from an EMBL/GenBank/DDBJ whole genome shotgun (WGS) entry which is preliminary data.</text>
</comment>
<organism evidence="2 3">
    <name type="scientific">Arcicella rosea</name>
    <dbReference type="NCBI Taxonomy" id="502909"/>
    <lineage>
        <taxon>Bacteria</taxon>
        <taxon>Pseudomonadati</taxon>
        <taxon>Bacteroidota</taxon>
        <taxon>Cytophagia</taxon>
        <taxon>Cytophagales</taxon>
        <taxon>Flectobacillaceae</taxon>
        <taxon>Arcicella</taxon>
    </lineage>
</organism>
<dbReference type="RefSeq" id="WP_184136010.1">
    <property type="nucleotide sequence ID" value="NZ_JACHKT010000029.1"/>
</dbReference>
<evidence type="ECO:0008006" key="4">
    <source>
        <dbReference type="Google" id="ProtNLM"/>
    </source>
</evidence>
<gene>
    <name evidence="2" type="ORF">HNP25_003447</name>
</gene>
<proteinExistence type="predicted"/>
<keyword evidence="1" id="KW-0732">Signal</keyword>
<evidence type="ECO:0000313" key="2">
    <source>
        <dbReference type="EMBL" id="MBB6004777.1"/>
    </source>
</evidence>
<feature type="signal peptide" evidence="1">
    <location>
        <begin position="1"/>
        <end position="19"/>
    </location>
</feature>
<sequence>MKYSILIICLAFSRIFTFAQSDTISHRHLLFKIAPLTYIGTHAAIQLGLETNISARTTIAFDYAYGNADISLAGTKGSYDEGETSQRYRVELRRYTKPFALKNKRINSFYGLELFNRTNTYPSTTTIGRGGNSWNNWNNGYKYYEKLSDDTIYNVWGVYGKIGVMGQISERFWLEWYGGIGIATHTNTTGKYTLAPNDHVFSENGRPRTIYFNFHSPLNFKLTGVDFLWSLKLSYQIL</sequence>
<evidence type="ECO:0000313" key="3">
    <source>
        <dbReference type="Proteomes" id="UP000524404"/>
    </source>
</evidence>
<dbReference type="EMBL" id="JACHKT010000029">
    <property type="protein sequence ID" value="MBB6004777.1"/>
    <property type="molecule type" value="Genomic_DNA"/>
</dbReference>
<feature type="chain" id="PRO_5032574792" description="Outer membrane protein beta-barrel domain-containing protein" evidence="1">
    <location>
        <begin position="20"/>
        <end position="238"/>
    </location>
</feature>
<name>A0A841EKT1_9BACT</name>
<dbReference type="AlphaFoldDB" id="A0A841EKT1"/>
<protein>
    <recommendedName>
        <fullName evidence="4">Outer membrane protein beta-barrel domain-containing protein</fullName>
    </recommendedName>
</protein>
<evidence type="ECO:0000256" key="1">
    <source>
        <dbReference type="SAM" id="SignalP"/>
    </source>
</evidence>
<dbReference type="Proteomes" id="UP000524404">
    <property type="component" value="Unassembled WGS sequence"/>
</dbReference>